<dbReference type="InterPro" id="IPR014729">
    <property type="entry name" value="Rossmann-like_a/b/a_fold"/>
</dbReference>
<dbReference type="SUPFAM" id="SSF52402">
    <property type="entry name" value="Adenine nucleotide alpha hydrolases-like"/>
    <property type="match status" value="1"/>
</dbReference>
<keyword evidence="5 9" id="KW-0067">ATP-binding</keyword>
<dbReference type="OrthoDB" id="9763290at2"/>
<dbReference type="InterPro" id="IPR001962">
    <property type="entry name" value="Asn_synthase"/>
</dbReference>
<organism evidence="12 13">
    <name type="scientific">Desulfobotulus alkaliphilus</name>
    <dbReference type="NCBI Taxonomy" id="622671"/>
    <lineage>
        <taxon>Bacteria</taxon>
        <taxon>Pseudomonadati</taxon>
        <taxon>Thermodesulfobacteriota</taxon>
        <taxon>Desulfobacteria</taxon>
        <taxon>Desulfobacterales</taxon>
        <taxon>Desulfobacteraceae</taxon>
        <taxon>Desulfobotulus</taxon>
    </lineage>
</organism>
<evidence type="ECO:0000256" key="7">
    <source>
        <dbReference type="ARBA" id="ARBA00048741"/>
    </source>
</evidence>
<evidence type="ECO:0000256" key="2">
    <source>
        <dbReference type="ARBA" id="ARBA00005752"/>
    </source>
</evidence>
<feature type="domain" description="Glutamine amidotransferase type-2" evidence="11">
    <location>
        <begin position="2"/>
        <end position="214"/>
    </location>
</feature>
<dbReference type="GO" id="GO:0004066">
    <property type="term" value="F:asparagine synthase (glutamine-hydrolyzing) activity"/>
    <property type="evidence" value="ECO:0007669"/>
    <property type="project" value="UniProtKB-EC"/>
</dbReference>
<feature type="active site" description="For GATase activity" evidence="8">
    <location>
        <position position="2"/>
    </location>
</feature>
<dbReference type="CDD" id="cd01991">
    <property type="entry name" value="Asn_synthase_B_C"/>
    <property type="match status" value="1"/>
</dbReference>
<feature type="binding site" evidence="9">
    <location>
        <position position="101"/>
    </location>
    <ligand>
        <name>L-glutamine</name>
        <dbReference type="ChEBI" id="CHEBI:58359"/>
    </ligand>
</feature>
<dbReference type="GO" id="GO:0005829">
    <property type="term" value="C:cytosol"/>
    <property type="evidence" value="ECO:0007669"/>
    <property type="project" value="TreeGrafter"/>
</dbReference>
<evidence type="ECO:0000313" key="13">
    <source>
        <dbReference type="Proteomes" id="UP000318307"/>
    </source>
</evidence>
<name>A0A562S6E1_9BACT</name>
<dbReference type="InterPro" id="IPR029055">
    <property type="entry name" value="Ntn_hydrolases_N"/>
</dbReference>
<protein>
    <recommendedName>
        <fullName evidence="3">asparagine synthase (glutamine-hydrolyzing)</fullName>
        <ecNumber evidence="3">6.3.5.4</ecNumber>
    </recommendedName>
</protein>
<keyword evidence="8" id="KW-0028">Amino-acid biosynthesis</keyword>
<dbReference type="NCBIfam" id="TIGR01536">
    <property type="entry name" value="asn_synth_AEB"/>
    <property type="match status" value="1"/>
</dbReference>
<dbReference type="PIRSF" id="PIRSF001589">
    <property type="entry name" value="Asn_synthetase_glu-h"/>
    <property type="match status" value="1"/>
</dbReference>
<dbReference type="Gene3D" id="3.60.20.10">
    <property type="entry name" value="Glutamine Phosphoribosylpyrophosphate, subunit 1, domain 1"/>
    <property type="match status" value="1"/>
</dbReference>
<proteinExistence type="inferred from homology"/>
<keyword evidence="13" id="KW-1185">Reference proteome</keyword>
<dbReference type="Gene3D" id="3.40.50.620">
    <property type="entry name" value="HUPs"/>
    <property type="match status" value="1"/>
</dbReference>
<keyword evidence="4 9" id="KW-0547">Nucleotide-binding</keyword>
<dbReference type="AlphaFoldDB" id="A0A562S6E1"/>
<evidence type="ECO:0000256" key="8">
    <source>
        <dbReference type="PIRSR" id="PIRSR001589-1"/>
    </source>
</evidence>
<evidence type="ECO:0000256" key="3">
    <source>
        <dbReference type="ARBA" id="ARBA00012737"/>
    </source>
</evidence>
<dbReference type="Pfam" id="PF13522">
    <property type="entry name" value="GATase_6"/>
    <property type="match status" value="1"/>
</dbReference>
<reference evidence="12 13" key="1">
    <citation type="submission" date="2019-07" db="EMBL/GenBank/DDBJ databases">
        <title>Genome sequencing of 100 strains of the haloalkaliphilic chemolithoautotrophic sulfur-oxidizing bacterium Thioalkalivibrio.</title>
        <authorList>
            <person name="Muyzer G."/>
        </authorList>
    </citation>
    <scope>NUCLEOTIDE SEQUENCE [LARGE SCALE GENOMIC DNA]</scope>
    <source>
        <strain evidence="12 13">ASO4-4</strain>
    </source>
</reference>
<evidence type="ECO:0000259" key="11">
    <source>
        <dbReference type="PROSITE" id="PS51278"/>
    </source>
</evidence>
<comment type="similarity">
    <text evidence="2">Belongs to the asparagine synthetase family.</text>
</comment>
<dbReference type="CDD" id="cd00712">
    <property type="entry name" value="AsnB"/>
    <property type="match status" value="1"/>
</dbReference>
<gene>
    <name evidence="12" type="ORF">LZ24_00529</name>
</gene>
<dbReference type="InterPro" id="IPR017932">
    <property type="entry name" value="GATase_2_dom"/>
</dbReference>
<accession>A0A562S6E1</accession>
<comment type="pathway">
    <text evidence="1">Amino-acid biosynthesis; L-asparagine biosynthesis; L-asparagine from L-aspartate (L-Gln route): step 1/1.</text>
</comment>
<evidence type="ECO:0000256" key="9">
    <source>
        <dbReference type="PIRSR" id="PIRSR001589-2"/>
    </source>
</evidence>
<comment type="catalytic activity">
    <reaction evidence="7">
        <text>L-aspartate + L-glutamine + ATP + H2O = L-asparagine + L-glutamate + AMP + diphosphate + H(+)</text>
        <dbReference type="Rhea" id="RHEA:12228"/>
        <dbReference type="ChEBI" id="CHEBI:15377"/>
        <dbReference type="ChEBI" id="CHEBI:15378"/>
        <dbReference type="ChEBI" id="CHEBI:29985"/>
        <dbReference type="ChEBI" id="CHEBI:29991"/>
        <dbReference type="ChEBI" id="CHEBI:30616"/>
        <dbReference type="ChEBI" id="CHEBI:33019"/>
        <dbReference type="ChEBI" id="CHEBI:58048"/>
        <dbReference type="ChEBI" id="CHEBI:58359"/>
        <dbReference type="ChEBI" id="CHEBI:456215"/>
        <dbReference type="EC" id="6.3.5.4"/>
    </reaction>
</comment>
<dbReference type="InterPro" id="IPR051786">
    <property type="entry name" value="ASN_synthetase/amidase"/>
</dbReference>
<dbReference type="InterPro" id="IPR033738">
    <property type="entry name" value="AsnB_N"/>
</dbReference>
<dbReference type="InterPro" id="IPR006426">
    <property type="entry name" value="Asn_synth_AEB"/>
</dbReference>
<dbReference type="Proteomes" id="UP000318307">
    <property type="component" value="Unassembled WGS sequence"/>
</dbReference>
<dbReference type="GO" id="GO:0006529">
    <property type="term" value="P:asparagine biosynthetic process"/>
    <property type="evidence" value="ECO:0007669"/>
    <property type="project" value="UniProtKB-KW"/>
</dbReference>
<evidence type="ECO:0000256" key="10">
    <source>
        <dbReference type="PIRSR" id="PIRSR001589-3"/>
    </source>
</evidence>
<dbReference type="PANTHER" id="PTHR43284:SF1">
    <property type="entry name" value="ASPARAGINE SYNTHETASE"/>
    <property type="match status" value="1"/>
</dbReference>
<dbReference type="SUPFAM" id="SSF56235">
    <property type="entry name" value="N-terminal nucleophile aminohydrolases (Ntn hydrolases)"/>
    <property type="match status" value="1"/>
</dbReference>
<dbReference type="EC" id="6.3.5.4" evidence="3"/>
<dbReference type="GO" id="GO:0005524">
    <property type="term" value="F:ATP binding"/>
    <property type="evidence" value="ECO:0007669"/>
    <property type="project" value="UniProtKB-KW"/>
</dbReference>
<dbReference type="PANTHER" id="PTHR43284">
    <property type="entry name" value="ASPARAGINE SYNTHETASE (GLUTAMINE-HYDROLYZING)"/>
    <property type="match status" value="1"/>
</dbReference>
<comment type="caution">
    <text evidence="12">The sequence shown here is derived from an EMBL/GenBank/DDBJ whole genome shotgun (WGS) entry which is preliminary data.</text>
</comment>
<keyword evidence="6 8" id="KW-0315">Glutamine amidotransferase</keyword>
<evidence type="ECO:0000313" key="12">
    <source>
        <dbReference type="EMBL" id="TWI76907.1"/>
    </source>
</evidence>
<evidence type="ECO:0000256" key="5">
    <source>
        <dbReference type="ARBA" id="ARBA00022840"/>
    </source>
</evidence>
<dbReference type="EMBL" id="VLLC01000002">
    <property type="protein sequence ID" value="TWI76907.1"/>
    <property type="molecule type" value="Genomic_DNA"/>
</dbReference>
<sequence length="632" mass="73012">MCGISGFLDFKKKSTHANLKKMTDTLVHRGPDDSGYFFETSPEAHIGLGHRRLSIIDLSSHGSQPMAFENLVMVYNGEIYNFKEIRKELENLNYTFTSSSDTEVALKAFHRWGIRAVDKFNGMFAMAIYDRIKSKLTLIRDRAGVKPLFWYHKNGLFLFGSELKSFHQHPSFEKHLNTDGLALYLQFGYIPQPHTIFCHTHKLRAGHFLEVDLGREHIREEKYWDVFDYYQKRKLKISEADAITETEKILKSACEYRMIADVPVGMFLSGGYDSSLVTALLQKDRTEKLKTFSIGFHEEKYNEAHYAREVATWLGTDHTEYYCTPKDALDIIPLLPEIYDEPFGDSSAIPTTLVSRIARQSVTVSLSADGGDEVFGGYEKYQQALKVNRILSFLPAKNVISASLIDIEPENLGFINKILRFDRRFRKVTQALESSHAGNIQALVSSVFTPKEIRQFLLAGSSSASTAFDDFILLDKQLSVLDRLLAIDYKSYQLDDILVKVDRATMSVSLEGREPLLDHRIIEYVARLDSCLKIKKGNKKYLLKEIVHRYLPKEMMDRPKKGFSVPVFYWFKNELRQFLLHYLDEQKIREAGIFNPLKVARLRDTYLAGSNLNINQIWLLLMFEMWREKWLK</sequence>
<evidence type="ECO:0000256" key="6">
    <source>
        <dbReference type="ARBA" id="ARBA00022962"/>
    </source>
</evidence>
<evidence type="ECO:0000256" key="1">
    <source>
        <dbReference type="ARBA" id="ARBA00005187"/>
    </source>
</evidence>
<dbReference type="Pfam" id="PF00733">
    <property type="entry name" value="Asn_synthase"/>
    <property type="match status" value="1"/>
</dbReference>
<keyword evidence="8" id="KW-0061">Asparagine biosynthesis</keyword>
<feature type="binding site" evidence="9">
    <location>
        <position position="294"/>
    </location>
    <ligand>
        <name>ATP</name>
        <dbReference type="ChEBI" id="CHEBI:30616"/>
    </ligand>
</feature>
<evidence type="ECO:0000256" key="4">
    <source>
        <dbReference type="ARBA" id="ARBA00022741"/>
    </source>
</evidence>
<dbReference type="PROSITE" id="PS51278">
    <property type="entry name" value="GATASE_TYPE_2"/>
    <property type="match status" value="1"/>
</dbReference>
<feature type="site" description="Important for beta-aspartyl-AMP intermediate formation" evidence="10">
    <location>
        <position position="369"/>
    </location>
</feature>